<evidence type="ECO:0000259" key="1">
    <source>
        <dbReference type="Pfam" id="PF07727"/>
    </source>
</evidence>
<dbReference type="Proteomes" id="UP000257109">
    <property type="component" value="Unassembled WGS sequence"/>
</dbReference>
<sequence>MKHLSKGQHQPKPSISLRDYMAYTTRCSKDPTHTQIYSKSSPSGTTPYPIANHVCKLKKSFYELQQAPRCWFSKLAKTLKKYGTKHIKVDCHFLKDEVLCGNVITSYVCSTNQSADILTKALGHEQFEYLLSKLDIRNLYTST</sequence>
<feature type="domain" description="Reverse transcriptase Ty1/copia-type" evidence="1">
    <location>
        <begin position="35"/>
        <end position="90"/>
    </location>
</feature>
<name>A0A371IAK7_MUCPR</name>
<evidence type="ECO:0000313" key="3">
    <source>
        <dbReference type="Proteomes" id="UP000257109"/>
    </source>
</evidence>
<dbReference type="OrthoDB" id="1991655at2759"/>
<keyword evidence="3" id="KW-1185">Reference proteome</keyword>
<organism evidence="2 3">
    <name type="scientific">Mucuna pruriens</name>
    <name type="common">Velvet bean</name>
    <name type="synonym">Dolichos pruriens</name>
    <dbReference type="NCBI Taxonomy" id="157652"/>
    <lineage>
        <taxon>Eukaryota</taxon>
        <taxon>Viridiplantae</taxon>
        <taxon>Streptophyta</taxon>
        <taxon>Embryophyta</taxon>
        <taxon>Tracheophyta</taxon>
        <taxon>Spermatophyta</taxon>
        <taxon>Magnoliopsida</taxon>
        <taxon>eudicotyledons</taxon>
        <taxon>Gunneridae</taxon>
        <taxon>Pentapetalae</taxon>
        <taxon>rosids</taxon>
        <taxon>fabids</taxon>
        <taxon>Fabales</taxon>
        <taxon>Fabaceae</taxon>
        <taxon>Papilionoideae</taxon>
        <taxon>50 kb inversion clade</taxon>
        <taxon>NPAAA clade</taxon>
        <taxon>indigoferoid/millettioid clade</taxon>
        <taxon>Phaseoleae</taxon>
        <taxon>Mucuna</taxon>
    </lineage>
</organism>
<accession>A0A371IAK7</accession>
<feature type="non-terminal residue" evidence="2">
    <location>
        <position position="1"/>
    </location>
</feature>
<reference evidence="2" key="1">
    <citation type="submission" date="2018-05" db="EMBL/GenBank/DDBJ databases">
        <title>Draft genome of Mucuna pruriens seed.</title>
        <authorList>
            <person name="Nnadi N.E."/>
            <person name="Vos R."/>
            <person name="Hasami M.H."/>
            <person name="Devisetty U.K."/>
            <person name="Aguiy J.C."/>
        </authorList>
    </citation>
    <scope>NUCLEOTIDE SEQUENCE [LARGE SCALE GENOMIC DNA]</scope>
    <source>
        <strain evidence="2">JCA_2017</strain>
    </source>
</reference>
<dbReference type="Pfam" id="PF07727">
    <property type="entry name" value="RVT_2"/>
    <property type="match status" value="1"/>
</dbReference>
<proteinExistence type="predicted"/>
<gene>
    <name evidence="2" type="ORF">CR513_03184</name>
</gene>
<comment type="caution">
    <text evidence="2">The sequence shown here is derived from an EMBL/GenBank/DDBJ whole genome shotgun (WGS) entry which is preliminary data.</text>
</comment>
<dbReference type="InterPro" id="IPR013103">
    <property type="entry name" value="RVT_2"/>
</dbReference>
<dbReference type="EMBL" id="QJKJ01000533">
    <property type="protein sequence ID" value="RDY12072.1"/>
    <property type="molecule type" value="Genomic_DNA"/>
</dbReference>
<evidence type="ECO:0000313" key="2">
    <source>
        <dbReference type="EMBL" id="RDY12072.1"/>
    </source>
</evidence>
<dbReference type="AlphaFoldDB" id="A0A371IAK7"/>
<protein>
    <recommendedName>
        <fullName evidence="1">Reverse transcriptase Ty1/copia-type domain-containing protein</fullName>
    </recommendedName>
</protein>